<feature type="compositionally biased region" description="Polar residues" evidence="1">
    <location>
        <begin position="193"/>
        <end position="203"/>
    </location>
</feature>
<evidence type="ECO:0000313" key="2">
    <source>
        <dbReference type="EMBL" id="CAA9530475.1"/>
    </source>
</evidence>
<organism evidence="2">
    <name type="scientific">uncultured Rubrobacteraceae bacterium</name>
    <dbReference type="NCBI Taxonomy" id="349277"/>
    <lineage>
        <taxon>Bacteria</taxon>
        <taxon>Bacillati</taxon>
        <taxon>Actinomycetota</taxon>
        <taxon>Rubrobacteria</taxon>
        <taxon>Rubrobacterales</taxon>
        <taxon>Rubrobacteraceae</taxon>
        <taxon>environmental samples</taxon>
    </lineage>
</organism>
<reference evidence="2" key="1">
    <citation type="submission" date="2020-02" db="EMBL/GenBank/DDBJ databases">
        <authorList>
            <person name="Meier V. D."/>
        </authorList>
    </citation>
    <scope>NUCLEOTIDE SEQUENCE</scope>
    <source>
        <strain evidence="2">AVDCRST_MAG05</strain>
    </source>
</reference>
<gene>
    <name evidence="2" type="ORF">AVDCRST_MAG05-4381</name>
</gene>
<accession>A0A6J4TU04</accession>
<name>A0A6J4TU04_9ACTN</name>
<evidence type="ECO:0000256" key="1">
    <source>
        <dbReference type="SAM" id="MobiDB-lite"/>
    </source>
</evidence>
<protein>
    <submittedName>
        <fullName evidence="2">Uncharacterized protein</fullName>
    </submittedName>
</protein>
<proteinExistence type="predicted"/>
<dbReference type="AlphaFoldDB" id="A0A6J4TU04"/>
<feature type="region of interest" description="Disordered" evidence="1">
    <location>
        <begin position="193"/>
        <end position="222"/>
    </location>
</feature>
<sequence>MALDGALREVDPGRYLAVGEAAGGEQQDLELPHGERALGSPARLLQHRPRHAQDYVPLLGGEGRRADRAYQLGRGGALEHVPAYPQPQETPHHGRVVEHGHDDDLRPRLDPTNLFEKARGLLERHPRLHDDHVRLRLADEGDGAVVVGRLPDDLQPPVGRKQLGHPLAEHGVIVCQEHGSRTGLHRLVQSTENHSPLQTTGLTRATAPDAPGNRTPRLRPDA</sequence>
<dbReference type="EMBL" id="CADCVM010000474">
    <property type="protein sequence ID" value="CAA9530475.1"/>
    <property type="molecule type" value="Genomic_DNA"/>
</dbReference>